<reference evidence="10 11" key="1">
    <citation type="journal article" date="2015" name="ISME J.">
        <title>Draft Genome Sequence of Streptomyces incarnatus NRRL8089, which Produces the Nucleoside Antibiotic Sinefungin.</title>
        <authorList>
            <person name="Oshima K."/>
            <person name="Hattori M."/>
            <person name="Shimizu H."/>
            <person name="Fukuda K."/>
            <person name="Nemoto M."/>
            <person name="Inagaki K."/>
            <person name="Tamura T."/>
        </authorList>
    </citation>
    <scope>NUCLEOTIDE SEQUENCE [LARGE SCALE GENOMIC DNA]</scope>
    <source>
        <strain evidence="10 11">NRRL 8089</strain>
    </source>
</reference>
<gene>
    <name evidence="10" type="ORF">ABB07_25150</name>
</gene>
<evidence type="ECO:0000256" key="3">
    <source>
        <dbReference type="ARBA" id="ARBA00022692"/>
    </source>
</evidence>
<dbReference type="PANTHER" id="PTHR30474:SF14">
    <property type="entry name" value="CELL CYCLE PROTEIN"/>
    <property type="match status" value="1"/>
</dbReference>
<feature type="transmembrane region" description="Helical" evidence="9">
    <location>
        <begin position="34"/>
        <end position="53"/>
    </location>
</feature>
<evidence type="ECO:0000256" key="8">
    <source>
        <dbReference type="ARBA" id="ARBA00049902"/>
    </source>
</evidence>
<keyword evidence="11" id="KW-1185">Reference proteome</keyword>
<evidence type="ECO:0000256" key="4">
    <source>
        <dbReference type="ARBA" id="ARBA00022960"/>
    </source>
</evidence>
<feature type="transmembrane region" description="Helical" evidence="9">
    <location>
        <begin position="98"/>
        <end position="119"/>
    </location>
</feature>
<feature type="transmembrane region" description="Helical" evidence="9">
    <location>
        <begin position="140"/>
        <end position="157"/>
    </location>
</feature>
<dbReference type="Pfam" id="PF01098">
    <property type="entry name" value="FTSW_RODA_SPOVE"/>
    <property type="match status" value="1"/>
</dbReference>
<dbReference type="InterPro" id="IPR018365">
    <property type="entry name" value="Cell_cycle_FtsW-rel_CS"/>
</dbReference>
<evidence type="ECO:0000256" key="1">
    <source>
        <dbReference type="ARBA" id="ARBA00004141"/>
    </source>
</evidence>
<evidence type="ECO:0000313" key="11">
    <source>
        <dbReference type="Proteomes" id="UP000035366"/>
    </source>
</evidence>
<dbReference type="EMBL" id="CP011497">
    <property type="protein sequence ID" value="AKJ13197.1"/>
    <property type="molecule type" value="Genomic_DNA"/>
</dbReference>
<evidence type="ECO:0000256" key="5">
    <source>
        <dbReference type="ARBA" id="ARBA00022989"/>
    </source>
</evidence>
<dbReference type="NCBIfam" id="TIGR02210">
    <property type="entry name" value="rodA_shape"/>
    <property type="match status" value="1"/>
</dbReference>
<dbReference type="RefSeq" id="WP_208900888.1">
    <property type="nucleotide sequence ID" value="NZ_CP011497.1"/>
</dbReference>
<feature type="transmembrane region" description="Helical" evidence="9">
    <location>
        <begin position="177"/>
        <end position="206"/>
    </location>
</feature>
<comment type="subcellular location">
    <subcellularLocation>
        <location evidence="1">Membrane</location>
        <topology evidence="1">Multi-pass membrane protein</topology>
    </subcellularLocation>
</comment>
<feature type="transmembrane region" description="Helical" evidence="9">
    <location>
        <begin position="213"/>
        <end position="232"/>
    </location>
</feature>
<comment type="catalytic activity">
    <reaction evidence="8">
        <text>[GlcNAc-(1-&gt;4)-Mur2Ac(oyl-L-Ala-gamma-D-Glu-L-Lys-D-Ala-D-Ala)](n)-di-trans,octa-cis-undecaprenyl diphosphate + beta-D-GlcNAc-(1-&gt;4)-Mur2Ac(oyl-L-Ala-gamma-D-Glu-L-Lys-D-Ala-D-Ala)-di-trans,octa-cis-undecaprenyl diphosphate = [GlcNAc-(1-&gt;4)-Mur2Ac(oyl-L-Ala-gamma-D-Glu-L-Lys-D-Ala-D-Ala)](n+1)-di-trans,octa-cis-undecaprenyl diphosphate + di-trans,octa-cis-undecaprenyl diphosphate + H(+)</text>
        <dbReference type="Rhea" id="RHEA:23708"/>
        <dbReference type="Rhea" id="RHEA-COMP:9602"/>
        <dbReference type="Rhea" id="RHEA-COMP:9603"/>
        <dbReference type="ChEBI" id="CHEBI:15378"/>
        <dbReference type="ChEBI" id="CHEBI:58405"/>
        <dbReference type="ChEBI" id="CHEBI:60033"/>
        <dbReference type="ChEBI" id="CHEBI:78435"/>
        <dbReference type="EC" id="2.4.99.28"/>
    </reaction>
</comment>
<dbReference type="InterPro" id="IPR001182">
    <property type="entry name" value="FtsW/RodA"/>
</dbReference>
<feature type="transmembrane region" description="Helical" evidence="9">
    <location>
        <begin position="74"/>
        <end position="92"/>
    </location>
</feature>
<keyword evidence="3 9" id="KW-0812">Transmembrane</keyword>
<proteinExistence type="predicted"/>
<dbReference type="PROSITE" id="PS00428">
    <property type="entry name" value="FTSW_RODA_SPOVE"/>
    <property type="match status" value="1"/>
</dbReference>
<feature type="transmembrane region" description="Helical" evidence="9">
    <location>
        <begin position="303"/>
        <end position="320"/>
    </location>
</feature>
<organism evidence="10 11">
    <name type="scientific">Streptomyces incarnatus</name>
    <dbReference type="NCBI Taxonomy" id="665007"/>
    <lineage>
        <taxon>Bacteria</taxon>
        <taxon>Bacillati</taxon>
        <taxon>Actinomycetota</taxon>
        <taxon>Actinomycetes</taxon>
        <taxon>Kitasatosporales</taxon>
        <taxon>Streptomycetaceae</taxon>
        <taxon>Streptomyces</taxon>
    </lineage>
</organism>
<feature type="transmembrane region" description="Helical" evidence="9">
    <location>
        <begin position="332"/>
        <end position="350"/>
    </location>
</feature>
<sequence length="398" mass="42504">MTGANSFSVSGYGPERAGWTRFFARDSLARRLDWPILLAAVALSLIGSALVFSATRNRTEINQGDPYFFLERHLMNLGIGFALMIGTLWLGHRALRNAVPILYGLSVLLALTVLTPLGATINGQRNWLVIGGFSLQPAEFLKVTIILGMAMMLATRVDAGDKIYPDHRTVAQSLGLAAVPCLILLLMPDLGSVLAMVAIILGVLLASGASNRWIFGLLTAGVIGCVAIWQLHILDQYQINRFAAFANPDLDPAGVGYNTNQARIAIGSGGLTGAGLFHGSQTTGQFVPEQQTDFVFTVAGEELGFLGAGLIIFLLGVVLWRACRIARDSTELYGTIVAAGIVAWFAFQAFENIGMTLGIMPVTGLPLPFVSYGGSSMFAVWVAVGLLQSIKVQRPMSA</sequence>
<feature type="transmembrane region" description="Helical" evidence="9">
    <location>
        <begin position="370"/>
        <end position="387"/>
    </location>
</feature>
<evidence type="ECO:0000256" key="9">
    <source>
        <dbReference type="SAM" id="Phobius"/>
    </source>
</evidence>
<accession>A0ABN4GKB3</accession>
<keyword evidence="4" id="KW-0133">Cell shape</keyword>
<dbReference type="InterPro" id="IPR011923">
    <property type="entry name" value="RodA/MrdB"/>
</dbReference>
<dbReference type="EC" id="2.4.99.28" evidence="7"/>
<protein>
    <recommendedName>
        <fullName evidence="7">peptidoglycan glycosyltransferase</fullName>
        <ecNumber evidence="7">2.4.99.28</ecNumber>
    </recommendedName>
</protein>
<evidence type="ECO:0000313" key="10">
    <source>
        <dbReference type="EMBL" id="AKJ13197.1"/>
    </source>
</evidence>
<evidence type="ECO:0000256" key="2">
    <source>
        <dbReference type="ARBA" id="ARBA00004752"/>
    </source>
</evidence>
<comment type="pathway">
    <text evidence="2">Cell wall biogenesis; peptidoglycan biosynthesis.</text>
</comment>
<name>A0ABN4GKB3_9ACTN</name>
<evidence type="ECO:0000256" key="7">
    <source>
        <dbReference type="ARBA" id="ARBA00044770"/>
    </source>
</evidence>
<evidence type="ECO:0000256" key="6">
    <source>
        <dbReference type="ARBA" id="ARBA00023136"/>
    </source>
</evidence>
<dbReference type="Proteomes" id="UP000035366">
    <property type="component" value="Chromosome"/>
</dbReference>
<keyword evidence="5 9" id="KW-1133">Transmembrane helix</keyword>
<dbReference type="PANTHER" id="PTHR30474">
    <property type="entry name" value="CELL CYCLE PROTEIN"/>
    <property type="match status" value="1"/>
</dbReference>
<keyword evidence="6 9" id="KW-0472">Membrane</keyword>